<dbReference type="InterPro" id="IPR051209">
    <property type="entry name" value="FAD-bind_Monooxygenase_sf"/>
</dbReference>
<name>A0A0H5NM66_NOCFR</name>
<dbReference type="RefSeq" id="WP_060591866.1">
    <property type="nucleotide sequence ID" value="NZ_CP031418.1"/>
</dbReference>
<dbReference type="GO" id="GO:0033767">
    <property type="term" value="F:4-hydroxyacetophenone monooxygenase activity"/>
    <property type="evidence" value="ECO:0007669"/>
    <property type="project" value="UniProtKB-EC"/>
</dbReference>
<protein>
    <submittedName>
        <fullName evidence="2">4-hydroxyacetophenone monooxygenase</fullName>
        <ecNumber evidence="2">1.14.13.84</ecNumber>
    </submittedName>
</protein>
<evidence type="ECO:0000313" key="2">
    <source>
        <dbReference type="EMBL" id="CRY76297.1"/>
    </source>
</evidence>
<dbReference type="EC" id="1.14.13.84" evidence="2"/>
<dbReference type="Proteomes" id="UP000057820">
    <property type="component" value="Chromosome 1"/>
</dbReference>
<dbReference type="Pfam" id="PF13738">
    <property type="entry name" value="Pyr_redox_3"/>
    <property type="match status" value="1"/>
</dbReference>
<dbReference type="AlphaFoldDB" id="A0A0H5NM66"/>
<dbReference type="PANTHER" id="PTHR42877:SF4">
    <property type="entry name" value="FAD_NAD(P)-BINDING DOMAIN-CONTAINING PROTEIN-RELATED"/>
    <property type="match status" value="1"/>
</dbReference>
<dbReference type="Gene3D" id="3.50.50.60">
    <property type="entry name" value="FAD/NAD(P)-binding domain"/>
    <property type="match status" value="2"/>
</dbReference>
<dbReference type="SUPFAM" id="SSF51905">
    <property type="entry name" value="FAD/NAD(P)-binding domain"/>
    <property type="match status" value="1"/>
</dbReference>
<keyword evidence="2" id="KW-0560">Oxidoreductase</keyword>
<proteinExistence type="predicted"/>
<feature type="region of interest" description="Disordered" evidence="1">
    <location>
        <begin position="493"/>
        <end position="512"/>
    </location>
</feature>
<gene>
    <name evidence="2" type="primary">hapE_6</name>
    <name evidence="2" type="ORF">ERS450000_01781</name>
</gene>
<dbReference type="InterPro" id="IPR036188">
    <property type="entry name" value="FAD/NAD-bd_sf"/>
</dbReference>
<reference evidence="3" key="1">
    <citation type="submission" date="2015-03" db="EMBL/GenBank/DDBJ databases">
        <authorList>
            <consortium name="Pathogen Informatics"/>
        </authorList>
    </citation>
    <scope>NUCLEOTIDE SEQUENCE [LARGE SCALE GENOMIC DNA]</scope>
    <source>
        <strain evidence="3">NCTC11134</strain>
    </source>
</reference>
<sequence>MTAERDGANGERDGADAVRTTRVVIVGAGFGGIGTGVGLKRAGIEDFLILEEGTDVGGVWRDNTYPGCSCDVPAHLYSFSFAPYRSTRRRYPGQQHILAYLRRVAADHGLVPHLRLRTPVAAATYREDRARWEVRTVAGEAIDAEFVVFAVGQLHRPWEPALPGREVFAGKAFHTARWDHRVDPAGREIAVIGTGSSAAQVVPELAAVARRVTVYQRTPNWLLPKPCEQFGRVSRTLLHLPAAHRMYRGVLAQGADLTLAPIMRRGWSARPAQWLARAHLRHRVADPDLRAKLTPRHPIGAKRILFDNGYYRALTRDNVELVTEPIARLTPDGVCTTDGVHRRADVLVYATGFRAAEFLAPIVVRGRGGQVLHERWRDGAEAYLGLAVPGFPNAFLIAGPNTFNPAGSNPGMKEHQIEFVLECLRWRDEIGAPAIEVTPAAMEGYRRWLSGAIAETVWPASASWYRHPSGRVTNPWPATARSFARMLKQSPAHAFRRVDPPPAPPRRPSACDRARVARILSARYSSHAPAPRA</sequence>
<keyword evidence="2" id="KW-0503">Monooxygenase</keyword>
<evidence type="ECO:0000256" key="1">
    <source>
        <dbReference type="SAM" id="MobiDB-lite"/>
    </source>
</evidence>
<organism evidence="2 3">
    <name type="scientific">Nocardia farcinica</name>
    <dbReference type="NCBI Taxonomy" id="37329"/>
    <lineage>
        <taxon>Bacteria</taxon>
        <taxon>Bacillati</taxon>
        <taxon>Actinomycetota</taxon>
        <taxon>Actinomycetes</taxon>
        <taxon>Mycobacteriales</taxon>
        <taxon>Nocardiaceae</taxon>
        <taxon>Nocardia</taxon>
    </lineage>
</organism>
<dbReference type="PANTHER" id="PTHR42877">
    <property type="entry name" value="L-ORNITHINE N(5)-MONOOXYGENASE-RELATED"/>
    <property type="match status" value="1"/>
</dbReference>
<dbReference type="EMBL" id="LN868938">
    <property type="protein sequence ID" value="CRY76297.1"/>
    <property type="molecule type" value="Genomic_DNA"/>
</dbReference>
<evidence type="ECO:0000313" key="3">
    <source>
        <dbReference type="Proteomes" id="UP000057820"/>
    </source>
</evidence>
<accession>A0A0H5NM66</accession>
<dbReference type="KEGG" id="nfr:ERS450000_01781"/>